<evidence type="ECO:0000256" key="2">
    <source>
        <dbReference type="ARBA" id="ARBA00022801"/>
    </source>
</evidence>
<dbReference type="UniPathway" id="UPA00629">
    <property type="reaction ID" value="UER00684"/>
</dbReference>
<dbReference type="InterPro" id="IPR004547">
    <property type="entry name" value="Glucosamine6P_isomerase"/>
</dbReference>
<dbReference type="Gene3D" id="3.40.50.1360">
    <property type="match status" value="1"/>
</dbReference>
<dbReference type="HOGENOM" id="CLU_049611_1_0_9"/>
<dbReference type="GO" id="GO:0006046">
    <property type="term" value="P:N-acetylglucosamine catabolic process"/>
    <property type="evidence" value="ECO:0007669"/>
    <property type="project" value="TreeGrafter"/>
</dbReference>
<dbReference type="InterPro" id="IPR037171">
    <property type="entry name" value="NagB/RpiA_transferase-like"/>
</dbReference>
<proteinExistence type="inferred from homology"/>
<comment type="caution">
    <text evidence="6">The sequence shown here is derived from an EMBL/GenBank/DDBJ whole genome shotgun (WGS) entry which is preliminary data.</text>
</comment>
<dbReference type="FunFam" id="3.40.50.1360:FF:000003">
    <property type="entry name" value="Glucosamine-6-phosphate deaminase"/>
    <property type="match status" value="1"/>
</dbReference>
<keyword evidence="2 4" id="KW-0378">Hydrolase</keyword>
<accession>C8NGY0</accession>
<comment type="catalytic activity">
    <reaction evidence="1 4">
        <text>alpha-D-glucosamine 6-phosphate + H2O = beta-D-fructose 6-phosphate + NH4(+)</text>
        <dbReference type="Rhea" id="RHEA:12172"/>
        <dbReference type="ChEBI" id="CHEBI:15377"/>
        <dbReference type="ChEBI" id="CHEBI:28938"/>
        <dbReference type="ChEBI" id="CHEBI:57634"/>
        <dbReference type="ChEBI" id="CHEBI:75989"/>
        <dbReference type="EC" id="3.5.99.6"/>
    </reaction>
</comment>
<evidence type="ECO:0000313" key="7">
    <source>
        <dbReference type="Proteomes" id="UP000005926"/>
    </source>
</evidence>
<comment type="function">
    <text evidence="4">Catalyzes the reversible isomerization-deamination of glucosamine 6-phosphate (GlcN6P) to form fructose 6-phosphate (Fru6P) and ammonium ion.</text>
</comment>
<evidence type="ECO:0000256" key="4">
    <source>
        <dbReference type="HAMAP-Rule" id="MF_01241"/>
    </source>
</evidence>
<keyword evidence="3 4" id="KW-0119">Carbohydrate metabolism</keyword>
<name>C8NGY0_9LACT</name>
<feature type="domain" description="Glucosamine/galactosamine-6-phosphate isomerase" evidence="5">
    <location>
        <begin position="19"/>
        <end position="219"/>
    </location>
</feature>
<evidence type="ECO:0000256" key="3">
    <source>
        <dbReference type="ARBA" id="ARBA00023277"/>
    </source>
</evidence>
<comment type="caution">
    <text evidence="4">Lacks conserved residue(s) required for the propagation of feature annotation.</text>
</comment>
<dbReference type="GO" id="GO:0004342">
    <property type="term" value="F:glucosamine-6-phosphate deaminase activity"/>
    <property type="evidence" value="ECO:0007669"/>
    <property type="project" value="UniProtKB-UniRule"/>
</dbReference>
<dbReference type="AlphaFoldDB" id="C8NGY0"/>
<dbReference type="HAMAP" id="MF_01241">
    <property type="entry name" value="GlcN6P_deamin"/>
    <property type="match status" value="1"/>
</dbReference>
<dbReference type="eggNOG" id="COG0363">
    <property type="taxonomic scope" value="Bacteria"/>
</dbReference>
<dbReference type="EMBL" id="ACKZ01000020">
    <property type="protein sequence ID" value="EEW36957.1"/>
    <property type="molecule type" value="Genomic_DNA"/>
</dbReference>
<evidence type="ECO:0000256" key="1">
    <source>
        <dbReference type="ARBA" id="ARBA00000644"/>
    </source>
</evidence>
<evidence type="ECO:0000313" key="6">
    <source>
        <dbReference type="EMBL" id="EEW36957.1"/>
    </source>
</evidence>
<dbReference type="GO" id="GO:0005737">
    <property type="term" value="C:cytoplasm"/>
    <property type="evidence" value="ECO:0007669"/>
    <property type="project" value="TreeGrafter"/>
</dbReference>
<dbReference type="GeneID" id="78411928"/>
<dbReference type="EC" id="3.5.99.6" evidence="4"/>
<gene>
    <name evidence="4 6" type="primary">nagB</name>
    <name evidence="6" type="ORF">HMPREF0444_1175</name>
</gene>
<dbReference type="STRING" id="638301.HMPREF0444_1175"/>
<dbReference type="Proteomes" id="UP000005926">
    <property type="component" value="Unassembled WGS sequence"/>
</dbReference>
<dbReference type="InterPro" id="IPR006148">
    <property type="entry name" value="Glc/Gal-6P_isomerase"/>
</dbReference>
<comment type="pathway">
    <text evidence="4">Amino-sugar metabolism; N-acetylneuraminate degradation; D-fructose 6-phosphate from N-acetylneuraminate: step 5/5.</text>
</comment>
<dbReference type="PANTHER" id="PTHR11280">
    <property type="entry name" value="GLUCOSAMINE-6-PHOSPHATE ISOMERASE"/>
    <property type="match status" value="1"/>
</dbReference>
<feature type="active site" description="Proton acceptor; for ring-opening step" evidence="4">
    <location>
        <position position="130"/>
    </location>
</feature>
<keyword evidence="7" id="KW-1185">Reference proteome</keyword>
<dbReference type="PANTHER" id="PTHR11280:SF5">
    <property type="entry name" value="GLUCOSAMINE-6-PHOSPHATE ISOMERASE"/>
    <property type="match status" value="1"/>
</dbReference>
<dbReference type="GO" id="GO:0005975">
    <property type="term" value="P:carbohydrate metabolic process"/>
    <property type="evidence" value="ECO:0007669"/>
    <property type="project" value="InterPro"/>
</dbReference>
<feature type="active site" description="For ring-opening step" evidence="4">
    <location>
        <position position="128"/>
    </location>
</feature>
<feature type="active site" description="Proton acceptor; for enolization step" evidence="4">
    <location>
        <position position="62"/>
    </location>
</feature>
<comment type="similarity">
    <text evidence="4">Belongs to the glucosamine/galactosamine-6-phosphate isomerase family. NagB subfamily.</text>
</comment>
<dbReference type="GO" id="GO:0006043">
    <property type="term" value="P:glucosamine catabolic process"/>
    <property type="evidence" value="ECO:0007669"/>
    <property type="project" value="TreeGrafter"/>
</dbReference>
<dbReference type="CDD" id="cd01399">
    <property type="entry name" value="GlcN6P_deaminase"/>
    <property type="match status" value="1"/>
</dbReference>
<dbReference type="GO" id="GO:0042802">
    <property type="term" value="F:identical protein binding"/>
    <property type="evidence" value="ECO:0007669"/>
    <property type="project" value="TreeGrafter"/>
</dbReference>
<dbReference type="Pfam" id="PF01182">
    <property type="entry name" value="Glucosamine_iso"/>
    <property type="match status" value="1"/>
</dbReference>
<dbReference type="RefSeq" id="WP_005607404.1">
    <property type="nucleotide sequence ID" value="NZ_CP102283.1"/>
</dbReference>
<evidence type="ECO:0000259" key="5">
    <source>
        <dbReference type="Pfam" id="PF01182"/>
    </source>
</evidence>
<dbReference type="SUPFAM" id="SSF100950">
    <property type="entry name" value="NagB/RpiA/CoA transferase-like"/>
    <property type="match status" value="1"/>
</dbReference>
<reference evidence="6 7" key="1">
    <citation type="submission" date="2009-08" db="EMBL/GenBank/DDBJ databases">
        <authorList>
            <person name="Muzny D."/>
            <person name="Qin X."/>
            <person name="Deng J."/>
            <person name="Jiang H."/>
            <person name="Liu Y."/>
            <person name="Qu J."/>
            <person name="Song X.-Z."/>
            <person name="Zhang L."/>
            <person name="Thornton R."/>
            <person name="Coyle M."/>
            <person name="Francisco L."/>
            <person name="Jackson L."/>
            <person name="Javaid M."/>
            <person name="Korchina V."/>
            <person name="Kovar C."/>
            <person name="Mata R."/>
            <person name="Mathew T."/>
            <person name="Ngo R."/>
            <person name="Nguyen L."/>
            <person name="Nguyen N."/>
            <person name="Okwuonu G."/>
            <person name="Ongeri F."/>
            <person name="Pham C."/>
            <person name="Simmons D."/>
            <person name="Wilczek-Boney K."/>
            <person name="Hale W."/>
            <person name="Jakkamsetti A."/>
            <person name="Pham P."/>
            <person name="Ruth R."/>
            <person name="San Lucas F."/>
            <person name="Warren J."/>
            <person name="Zhang J."/>
            <person name="Zhao Z."/>
            <person name="Zhou C."/>
            <person name="Zhu D."/>
            <person name="Lee S."/>
            <person name="Bess C."/>
            <person name="Blankenburg K."/>
            <person name="Forbes L."/>
            <person name="Fu Q."/>
            <person name="Gubbala S."/>
            <person name="Hirani K."/>
            <person name="Jayaseelan J.C."/>
            <person name="Lara F."/>
            <person name="Munidasa M."/>
            <person name="Palculict T."/>
            <person name="Patil S."/>
            <person name="Pu L.-L."/>
            <person name="Saada N."/>
            <person name="Tang L."/>
            <person name="Weissenberger G."/>
            <person name="Zhu Y."/>
            <person name="Hemphill L."/>
            <person name="Shang Y."/>
            <person name="Youmans B."/>
            <person name="Ayvaz T."/>
            <person name="Ross M."/>
            <person name="Santibanez J."/>
            <person name="Aqrawi P."/>
            <person name="Gross S."/>
            <person name="Joshi V."/>
            <person name="Fowler G."/>
            <person name="Nazareth L."/>
            <person name="Reid J."/>
            <person name="Worley K."/>
            <person name="Petrosino J."/>
            <person name="Highlander S."/>
            <person name="Gibbs R."/>
        </authorList>
    </citation>
    <scope>NUCLEOTIDE SEQUENCE [LARGE SCALE GENOMIC DNA]</scope>
    <source>
        <strain evidence="6 7">ATCC 49175</strain>
    </source>
</reference>
<sequence length="235" mass="26241">MEVIVVKTQEEGAKAAFEVFKRAYNEGAQVFGLATGSSPIGLYELLRNSDLDFSDRVSVNLDEYVGLAPTDEHSYHYFMKEQLFDAKPFKHSYLPDGLAKDVDAEVERYERILQENPVDLQLLGIGSNAHIGFNEPGTPFTQRTHKVHLTESTIEANKRFFEKEEDVPRYAYSMGLQSIMDAKEIVLIAFGPKKIHAIKGLVEGPITEEVPASILQKHPKVTVICDEAAAALLTK</sequence>
<dbReference type="GO" id="GO:0019262">
    <property type="term" value="P:N-acetylneuraminate catabolic process"/>
    <property type="evidence" value="ECO:0007669"/>
    <property type="project" value="UniProtKB-UniRule"/>
</dbReference>
<protein>
    <recommendedName>
        <fullName evidence="4">Glucosamine-6-phosphate deaminase</fullName>
        <ecNumber evidence="4">3.5.99.6</ecNumber>
    </recommendedName>
    <alternativeName>
        <fullName evidence="4">GlcN6P deaminase</fullName>
        <shortName evidence="4">GNPDA</shortName>
    </alternativeName>
    <alternativeName>
        <fullName evidence="4">Glucosamine-6-phosphate isomerase</fullName>
    </alternativeName>
</protein>
<organism evidence="6 7">
    <name type="scientific">Granulicatella adiacens ATCC 49175</name>
    <dbReference type="NCBI Taxonomy" id="638301"/>
    <lineage>
        <taxon>Bacteria</taxon>
        <taxon>Bacillati</taxon>
        <taxon>Bacillota</taxon>
        <taxon>Bacilli</taxon>
        <taxon>Lactobacillales</taxon>
        <taxon>Carnobacteriaceae</taxon>
        <taxon>Granulicatella</taxon>
    </lineage>
</organism>
<feature type="active site" description="For ring-opening step" evidence="4">
    <location>
        <position position="135"/>
    </location>
</feature>